<dbReference type="PANTHER" id="PTHR43685">
    <property type="entry name" value="GLYCOSYLTRANSFERASE"/>
    <property type="match status" value="1"/>
</dbReference>
<evidence type="ECO:0000313" key="2">
    <source>
        <dbReference type="EMBL" id="CCW36212.1"/>
    </source>
</evidence>
<evidence type="ECO:0000313" key="3">
    <source>
        <dbReference type="Proteomes" id="UP000014227"/>
    </source>
</evidence>
<dbReference type="InParanoid" id="S0EZE8"/>
<dbReference type="SUPFAM" id="SSF53448">
    <property type="entry name" value="Nucleotide-diphospho-sugar transferases"/>
    <property type="match status" value="1"/>
</dbReference>
<dbReference type="AlphaFoldDB" id="S0EZE8"/>
<dbReference type="PATRIC" id="fig|1303518.3.peg.2509"/>
<organism evidence="2 3">
    <name type="scientific">Chthonomonas calidirosea (strain DSM 23976 / ICMP 18418 / T49)</name>
    <dbReference type="NCBI Taxonomy" id="1303518"/>
    <lineage>
        <taxon>Bacteria</taxon>
        <taxon>Bacillati</taxon>
        <taxon>Armatimonadota</taxon>
        <taxon>Chthonomonadia</taxon>
        <taxon>Chthonomonadales</taxon>
        <taxon>Chthonomonadaceae</taxon>
        <taxon>Chthonomonas</taxon>
    </lineage>
</organism>
<keyword evidence="2" id="KW-0808">Transferase</keyword>
<reference evidence="3" key="1">
    <citation type="submission" date="2013-03" db="EMBL/GenBank/DDBJ databases">
        <title>Genome sequence of Chthonomonas calidirosea, the first sequenced genome from the Armatimonadetes phylum (formally candidate division OP10).</title>
        <authorList>
            <person name="Lee K.C.Y."/>
            <person name="Morgan X.C."/>
            <person name="Dunfield P.F."/>
            <person name="Tamas I."/>
            <person name="Houghton K.M."/>
            <person name="Vyssotski M."/>
            <person name="Ryan J.L.J."/>
            <person name="Lagutin K."/>
            <person name="McDonald I.R."/>
            <person name="Stott M.B."/>
        </authorList>
    </citation>
    <scope>NUCLEOTIDE SEQUENCE [LARGE SCALE GENOMIC DNA]</scope>
    <source>
        <strain evidence="3">DSM 23976 / ICMP 18418 / T49</strain>
    </source>
</reference>
<dbReference type="Pfam" id="PF00535">
    <property type="entry name" value="Glycos_transf_2"/>
    <property type="match status" value="1"/>
</dbReference>
<evidence type="ECO:0000259" key="1">
    <source>
        <dbReference type="Pfam" id="PF00535"/>
    </source>
</evidence>
<dbReference type="RefSeq" id="WP_016483726.1">
    <property type="nucleotide sequence ID" value="NC_021487.1"/>
</dbReference>
<dbReference type="GO" id="GO:0016740">
    <property type="term" value="F:transferase activity"/>
    <property type="evidence" value="ECO:0007669"/>
    <property type="project" value="UniProtKB-KW"/>
</dbReference>
<keyword evidence="3" id="KW-1185">Reference proteome</keyword>
<dbReference type="HOGENOM" id="CLU_025996_0_0_0"/>
<dbReference type="EMBL" id="HF951689">
    <property type="protein sequence ID" value="CCW36212.1"/>
    <property type="molecule type" value="Genomic_DNA"/>
</dbReference>
<dbReference type="eggNOG" id="COG0463">
    <property type="taxonomic scope" value="Bacteria"/>
</dbReference>
<dbReference type="FunCoup" id="S0EZE8">
    <property type="interactions" value="2"/>
</dbReference>
<protein>
    <submittedName>
        <fullName evidence="2">Glycosyltransferases involved in cell wall biogenesis</fullName>
    </submittedName>
</protein>
<dbReference type="OrthoDB" id="9784574at2"/>
<accession>S0EZE8</accession>
<dbReference type="KEGG" id="ccz:CCALI_02408"/>
<dbReference type="InterPro" id="IPR001173">
    <property type="entry name" value="Glyco_trans_2-like"/>
</dbReference>
<dbReference type="InterPro" id="IPR050834">
    <property type="entry name" value="Glycosyltransf_2"/>
</dbReference>
<dbReference type="InterPro" id="IPR029044">
    <property type="entry name" value="Nucleotide-diphossugar_trans"/>
</dbReference>
<dbReference type="Proteomes" id="UP000014227">
    <property type="component" value="Chromosome I"/>
</dbReference>
<feature type="domain" description="Glycosyltransferase 2-like" evidence="1">
    <location>
        <begin position="11"/>
        <end position="123"/>
    </location>
</feature>
<dbReference type="STRING" id="454171.CP488_01684"/>
<proteinExistence type="predicted"/>
<name>S0EZE8_CHTCT</name>
<dbReference type="Gene3D" id="3.90.550.10">
    <property type="entry name" value="Spore Coat Polysaccharide Biosynthesis Protein SpsA, Chain A"/>
    <property type="match status" value="1"/>
</dbReference>
<dbReference type="PANTHER" id="PTHR43685:SF11">
    <property type="entry name" value="GLYCOSYLTRANSFERASE TAGX-RELATED"/>
    <property type="match status" value="1"/>
</dbReference>
<sequence length="325" mass="37168">MLVQEQHGFISIITPTYNRTTYLLQAVESVLCQTYLHFELIISDDASTEDVEAALKQFQDPRIRYRRNPQCLGQFANTIAGLQAARGEFFSFLHDDDRWEPTFLEKVVPPLLSNPNITVSFSDHYVMDEIGQVDLETTQRLSREYKCVGLAEGIHQPFYSLVANLSIPAVMASVFRGSILENEDIPPQIDLALDRYLAYLASRNGKAAYYTPERLTYYRVHLINSCTAASSKSFETARERYFSHVYYYDCLLADPAFSPYAAQLRQRKSVAQRVFANFSFKNGLGKQARSLYLQSLRTYPNFKSFAGLMLTMLPGSQRLLVAHRR</sequence>
<gene>
    <name evidence="2" type="ORF">CCALI_02408</name>
</gene>